<dbReference type="AlphaFoldDB" id="A0A1M2VD30"/>
<comment type="caution">
    <text evidence="2">The sequence shown here is derived from an EMBL/GenBank/DDBJ whole genome shotgun (WGS) entry which is preliminary data.</text>
</comment>
<accession>A0A1M2VD30</accession>
<sequence>MLPRISAHMGPVGFGPDSRRKAGVRGGGPFPTFMLVYGVDRLTVDDDLFVGGYAGFRATTAR</sequence>
<gene>
    <name evidence="2" type="ORF">TRAPUB_3704</name>
</gene>
<proteinExistence type="predicted"/>
<dbReference type="EMBL" id="MNAD01001456">
    <property type="protein sequence ID" value="OJT05475.1"/>
    <property type="molecule type" value="Genomic_DNA"/>
</dbReference>
<name>A0A1M2VD30_TRAPU</name>
<evidence type="ECO:0000313" key="2">
    <source>
        <dbReference type="EMBL" id="OJT05475.1"/>
    </source>
</evidence>
<keyword evidence="3" id="KW-1185">Reference proteome</keyword>
<dbReference type="Proteomes" id="UP000184267">
    <property type="component" value="Unassembled WGS sequence"/>
</dbReference>
<organism evidence="2 3">
    <name type="scientific">Trametes pubescens</name>
    <name type="common">White-rot fungus</name>
    <dbReference type="NCBI Taxonomy" id="154538"/>
    <lineage>
        <taxon>Eukaryota</taxon>
        <taxon>Fungi</taxon>
        <taxon>Dikarya</taxon>
        <taxon>Basidiomycota</taxon>
        <taxon>Agaricomycotina</taxon>
        <taxon>Agaricomycetes</taxon>
        <taxon>Polyporales</taxon>
        <taxon>Polyporaceae</taxon>
        <taxon>Trametes</taxon>
    </lineage>
</organism>
<reference evidence="2 3" key="1">
    <citation type="submission" date="2016-10" db="EMBL/GenBank/DDBJ databases">
        <title>Genome sequence of the basidiomycete white-rot fungus Trametes pubescens.</title>
        <authorList>
            <person name="Makela M.R."/>
            <person name="Granchi Z."/>
            <person name="Peng M."/>
            <person name="De Vries R.P."/>
            <person name="Grigoriev I."/>
            <person name="Riley R."/>
            <person name="Hilden K."/>
        </authorList>
    </citation>
    <scope>NUCLEOTIDE SEQUENCE [LARGE SCALE GENOMIC DNA]</scope>
    <source>
        <strain evidence="2 3">FBCC735</strain>
    </source>
</reference>
<feature type="region of interest" description="Disordered" evidence="1">
    <location>
        <begin position="1"/>
        <end position="21"/>
    </location>
</feature>
<protein>
    <submittedName>
        <fullName evidence="2">Uncharacterized protein</fullName>
    </submittedName>
</protein>
<evidence type="ECO:0000313" key="3">
    <source>
        <dbReference type="Proteomes" id="UP000184267"/>
    </source>
</evidence>
<evidence type="ECO:0000256" key="1">
    <source>
        <dbReference type="SAM" id="MobiDB-lite"/>
    </source>
</evidence>